<dbReference type="Gene3D" id="3.90.780.10">
    <property type="entry name" value="5'-Nucleotidase, C-terminal domain"/>
    <property type="match status" value="1"/>
</dbReference>
<keyword evidence="6" id="KW-1185">Reference proteome</keyword>
<evidence type="ECO:0000259" key="3">
    <source>
        <dbReference type="Pfam" id="PF00149"/>
    </source>
</evidence>
<dbReference type="GO" id="GO:0000166">
    <property type="term" value="F:nucleotide binding"/>
    <property type="evidence" value="ECO:0007669"/>
    <property type="project" value="UniProtKB-KW"/>
</dbReference>
<evidence type="ECO:0000313" key="6">
    <source>
        <dbReference type="Proteomes" id="UP000050911"/>
    </source>
</evidence>
<keyword evidence="2" id="KW-0547">Nucleotide-binding</keyword>
<dbReference type="EMBL" id="AZCX01000011">
    <property type="protein sequence ID" value="KRK47209.1"/>
    <property type="molecule type" value="Genomic_DNA"/>
</dbReference>
<dbReference type="InterPro" id="IPR006179">
    <property type="entry name" value="5_nucleotidase/apyrase"/>
</dbReference>
<dbReference type="AlphaFoldDB" id="A0A0R1HNL8"/>
<dbReference type="Pfam" id="PF02872">
    <property type="entry name" value="5_nucleotid_C"/>
    <property type="match status" value="1"/>
</dbReference>
<reference evidence="5 6" key="1">
    <citation type="journal article" date="2015" name="Genome Announc.">
        <title>Expanding the biotechnology potential of lactobacilli through comparative genomics of 213 strains and associated genera.</title>
        <authorList>
            <person name="Sun Z."/>
            <person name="Harris H.M."/>
            <person name="McCann A."/>
            <person name="Guo C."/>
            <person name="Argimon S."/>
            <person name="Zhang W."/>
            <person name="Yang X."/>
            <person name="Jeffery I.B."/>
            <person name="Cooney J.C."/>
            <person name="Kagawa T.F."/>
            <person name="Liu W."/>
            <person name="Song Y."/>
            <person name="Salvetti E."/>
            <person name="Wrobel A."/>
            <person name="Rasinkangas P."/>
            <person name="Parkhill J."/>
            <person name="Rea M.C."/>
            <person name="O'Sullivan O."/>
            <person name="Ritari J."/>
            <person name="Douillard F.P."/>
            <person name="Paul Ross R."/>
            <person name="Yang R."/>
            <person name="Briner A.E."/>
            <person name="Felis G.E."/>
            <person name="de Vos W.M."/>
            <person name="Barrangou R."/>
            <person name="Klaenhammer T.R."/>
            <person name="Caufield P.W."/>
            <person name="Cui Y."/>
            <person name="Zhang H."/>
            <person name="O'Toole P.W."/>
        </authorList>
    </citation>
    <scope>NUCLEOTIDE SEQUENCE [LARGE SCALE GENOMIC DNA]</scope>
    <source>
        <strain evidence="5 6">JCM 15530</strain>
    </source>
</reference>
<dbReference type="InterPro" id="IPR029052">
    <property type="entry name" value="Metallo-depent_PP-like"/>
</dbReference>
<dbReference type="Pfam" id="PF00149">
    <property type="entry name" value="Metallophos"/>
    <property type="match status" value="1"/>
</dbReference>
<accession>A0A0R1HNL8</accession>
<dbReference type="GO" id="GO:0009166">
    <property type="term" value="P:nucleotide catabolic process"/>
    <property type="evidence" value="ECO:0007669"/>
    <property type="project" value="InterPro"/>
</dbReference>
<feature type="domain" description="5'-Nucleotidase C-terminal" evidence="4">
    <location>
        <begin position="305"/>
        <end position="422"/>
    </location>
</feature>
<dbReference type="InterPro" id="IPR004843">
    <property type="entry name" value="Calcineurin-like_PHP"/>
</dbReference>
<dbReference type="GO" id="GO:0008768">
    <property type="term" value="F:UDP-sugar diphosphatase activity"/>
    <property type="evidence" value="ECO:0007669"/>
    <property type="project" value="TreeGrafter"/>
</dbReference>
<dbReference type="InterPro" id="IPR006146">
    <property type="entry name" value="5'-Nucleotdase_CS"/>
</dbReference>
<dbReference type="PIRSF" id="PIRSF036361">
    <property type="entry name" value="YunD"/>
    <property type="match status" value="1"/>
</dbReference>
<dbReference type="InterPro" id="IPR036907">
    <property type="entry name" value="5'-Nucleotdase_C_sf"/>
</dbReference>
<evidence type="ECO:0000259" key="4">
    <source>
        <dbReference type="Pfam" id="PF02872"/>
    </source>
</evidence>
<dbReference type="InterPro" id="IPR011240">
    <property type="entry name" value="Pesterase_YunD"/>
</dbReference>
<dbReference type="SUPFAM" id="SSF55816">
    <property type="entry name" value="5'-nucleotidase (syn. UDP-sugar hydrolase), C-terminal domain"/>
    <property type="match status" value="1"/>
</dbReference>
<dbReference type="PRINTS" id="PR01607">
    <property type="entry name" value="APYRASEFAMLY"/>
</dbReference>
<keyword evidence="2" id="KW-0378">Hydrolase</keyword>
<dbReference type="SUPFAM" id="SSF56300">
    <property type="entry name" value="Metallo-dependent phosphatases"/>
    <property type="match status" value="1"/>
</dbReference>
<dbReference type="GO" id="GO:0030288">
    <property type="term" value="C:outer membrane-bounded periplasmic space"/>
    <property type="evidence" value="ECO:0007669"/>
    <property type="project" value="TreeGrafter"/>
</dbReference>
<sequence length="466" mass="52020">MDEQLVILHTNDIHSHLENWPRLRRFLKTQKHAYEQAGATVLTLDIGDAMDRVHPLTEATNGQANITLLNQVDYDGVTIGNNEGLGNTKEQLDHLYDEAHFDVILGNLLDAKTGSLPDWAISHKFVKTAAGTRILLLGLTAPYSMTYPLVGFQPVEVEVALDQLLATYAGQYDCLILLSHLGLDVDRRIANHYPQFDLIVGAHTHHLLIEGEQVNQTMLAAAGKYGQYVGTVEMNLADHHSVAVTARVTKTATLAEKAEDRAEIDRYEQRGETLLDRQLVAALPHALNGSWESNSPLMVQGLASLKDDAGTDAAILNGGLFLTDLPRGIVTRKDIHELLPHAMHVMKVTLTGADLYRLIREMEKNRQFLMRFPIKGMGFRGQLFGALCYDGISYNPQNRVVSWHGEPLVAKRQYTVAMPDHYLFIPFFPTIEIAGQNTILYDKLLRTVFGDYLAKHDPIREADNFG</sequence>
<evidence type="ECO:0000313" key="5">
    <source>
        <dbReference type="EMBL" id="KRK47209.1"/>
    </source>
</evidence>
<keyword evidence="1" id="KW-0732">Signal</keyword>
<dbReference type="PROSITE" id="PS00785">
    <property type="entry name" value="5_NUCLEOTIDASE_1"/>
    <property type="match status" value="1"/>
</dbReference>
<protein>
    <submittedName>
        <fullName evidence="5">Metallophosphoesterase</fullName>
    </submittedName>
</protein>
<organism evidence="5 6">
    <name type="scientific">Secundilactobacillus kimchicus JCM 15530</name>
    <dbReference type="NCBI Taxonomy" id="1302272"/>
    <lineage>
        <taxon>Bacteria</taxon>
        <taxon>Bacillati</taxon>
        <taxon>Bacillota</taxon>
        <taxon>Bacilli</taxon>
        <taxon>Lactobacillales</taxon>
        <taxon>Lactobacillaceae</taxon>
        <taxon>Secundilactobacillus</taxon>
    </lineage>
</organism>
<evidence type="ECO:0000256" key="1">
    <source>
        <dbReference type="ARBA" id="ARBA00022729"/>
    </source>
</evidence>
<name>A0A0R1HNL8_9LACO</name>
<dbReference type="PATRIC" id="fig|1302272.5.peg.668"/>
<comment type="similarity">
    <text evidence="2">Belongs to the 5'-nucleotidase family.</text>
</comment>
<dbReference type="InterPro" id="IPR008334">
    <property type="entry name" value="5'-Nucleotdase_C"/>
</dbReference>
<dbReference type="CDD" id="cd00845">
    <property type="entry name" value="MPP_UshA_N_like"/>
    <property type="match status" value="1"/>
</dbReference>
<dbReference type="PANTHER" id="PTHR11575">
    <property type="entry name" value="5'-NUCLEOTIDASE-RELATED"/>
    <property type="match status" value="1"/>
</dbReference>
<proteinExistence type="inferred from homology"/>
<gene>
    <name evidence="5" type="ORF">FC96_GL000669</name>
</gene>
<dbReference type="STRING" id="1302272.FC96_GL000669"/>
<dbReference type="OrthoDB" id="9793179at2"/>
<feature type="domain" description="Calcineurin-like phosphoesterase" evidence="3">
    <location>
        <begin position="6"/>
        <end position="206"/>
    </location>
</feature>
<dbReference type="GO" id="GO:0008253">
    <property type="term" value="F:5'-nucleotidase activity"/>
    <property type="evidence" value="ECO:0007669"/>
    <property type="project" value="TreeGrafter"/>
</dbReference>
<dbReference type="GO" id="GO:0046872">
    <property type="term" value="F:metal ion binding"/>
    <property type="evidence" value="ECO:0007669"/>
    <property type="project" value="InterPro"/>
</dbReference>
<dbReference type="Gene3D" id="3.60.21.10">
    <property type="match status" value="1"/>
</dbReference>
<comment type="caution">
    <text evidence="5">The sequence shown here is derived from an EMBL/GenBank/DDBJ whole genome shotgun (WGS) entry which is preliminary data.</text>
</comment>
<dbReference type="Proteomes" id="UP000050911">
    <property type="component" value="Unassembled WGS sequence"/>
</dbReference>
<dbReference type="RefSeq" id="WP_056943045.1">
    <property type="nucleotide sequence ID" value="NZ_AZCX01000011.1"/>
</dbReference>
<dbReference type="PANTHER" id="PTHR11575:SF23">
    <property type="entry name" value="5-NUCLEOTIDASE FAMILY PROTEIN"/>
    <property type="match status" value="1"/>
</dbReference>
<evidence type="ECO:0000256" key="2">
    <source>
        <dbReference type="RuleBase" id="RU362119"/>
    </source>
</evidence>